<evidence type="ECO:0000313" key="3">
    <source>
        <dbReference type="Proteomes" id="UP000596742"/>
    </source>
</evidence>
<name>A0A8B6EW44_MYTGA</name>
<accession>A0A8B6EW44</accession>
<dbReference type="GO" id="GO:0051015">
    <property type="term" value="F:actin filament binding"/>
    <property type="evidence" value="ECO:0007669"/>
    <property type="project" value="TreeGrafter"/>
</dbReference>
<sequence>MEESKIGYKSWKWTDAHFCNLPTHTLLYPGMSCGISTTPQTNVYGHAKVIDPDGSNKFLVASRVGKFISLEYQITMDKLAPSAKIIPFSYIPAGAELVSLDVICKSVHHKRIVVGVTFIKFEEESEDVESTCKQYLNLYSLQEEYSGFDNIDDCFSQSIDLDFTPYQLTHTSIFVAGKLESVFLLIGSDCKIHMYREVSVSLFLLDSDHGDGMNHIQSKNQAMQQTFREFPTDDCFPEFKDISTCVHWIDIVYYNQYSRRLTARGHRDGGITVSHVNVDSNEMLSSWSLQHDSPITCIKIFTLEYSVSQPGFISQRKENSDKEVDPVFHVLALSALEPAAVYRNVLSNGLKEPLVLPQSNKFDVPLCVCIVDIDFDGCNEIMIGTYGQELLAYKFISQKPMSKSGKSSGNEKLDEFGDINDPNRNRHLSDEKEQRLTPVDIQDSLRSKSHENLNFKHSTENITQSNKQHKQEDYMGKKCDHFQLLWQKSFACPVMGIDRLDIMGDGMEDLVVVTLKGVHIIQPDLQEIAKVCLERMNNITQKKHKIKSDKHLSNVKSVQNKEK</sequence>
<feature type="region of interest" description="Disordered" evidence="1">
    <location>
        <begin position="402"/>
        <end position="443"/>
    </location>
</feature>
<gene>
    <name evidence="2" type="ORF">MGAL_10B009852</name>
</gene>
<feature type="compositionally biased region" description="Polar residues" evidence="1">
    <location>
        <begin position="554"/>
        <end position="563"/>
    </location>
</feature>
<feature type="region of interest" description="Disordered" evidence="1">
    <location>
        <begin position="544"/>
        <end position="563"/>
    </location>
</feature>
<evidence type="ECO:0000313" key="2">
    <source>
        <dbReference type="EMBL" id="VDI40019.1"/>
    </source>
</evidence>
<dbReference type="GO" id="GO:0007015">
    <property type="term" value="P:actin filament organization"/>
    <property type="evidence" value="ECO:0007669"/>
    <property type="project" value="InterPro"/>
</dbReference>
<dbReference type="Proteomes" id="UP000596742">
    <property type="component" value="Unassembled WGS sequence"/>
</dbReference>
<organism evidence="2 3">
    <name type="scientific">Mytilus galloprovincialis</name>
    <name type="common">Mediterranean mussel</name>
    <dbReference type="NCBI Taxonomy" id="29158"/>
    <lineage>
        <taxon>Eukaryota</taxon>
        <taxon>Metazoa</taxon>
        <taxon>Spiralia</taxon>
        <taxon>Lophotrochozoa</taxon>
        <taxon>Mollusca</taxon>
        <taxon>Bivalvia</taxon>
        <taxon>Autobranchia</taxon>
        <taxon>Pteriomorphia</taxon>
        <taxon>Mytilida</taxon>
        <taxon>Mytiloidea</taxon>
        <taxon>Mytilidae</taxon>
        <taxon>Mytilinae</taxon>
        <taxon>Mytilus</taxon>
    </lineage>
</organism>
<keyword evidence="3" id="KW-1185">Reference proteome</keyword>
<dbReference type="PANTHER" id="PTHR15435">
    <property type="entry name" value="KICSTOR COMPLEX PROTEIN KAPTIN"/>
    <property type="match status" value="1"/>
</dbReference>
<dbReference type="OrthoDB" id="10267127at2759"/>
<dbReference type="GO" id="GO:0034198">
    <property type="term" value="P:cellular response to amino acid starvation"/>
    <property type="evidence" value="ECO:0007669"/>
    <property type="project" value="TreeGrafter"/>
</dbReference>
<comment type="caution">
    <text evidence="2">The sequence shown here is derived from an EMBL/GenBank/DDBJ whole genome shotgun (WGS) entry which is preliminary data.</text>
</comment>
<reference evidence="2" key="1">
    <citation type="submission" date="2018-11" db="EMBL/GenBank/DDBJ databases">
        <authorList>
            <person name="Alioto T."/>
            <person name="Alioto T."/>
        </authorList>
    </citation>
    <scope>NUCLEOTIDE SEQUENCE</scope>
</reference>
<dbReference type="GO" id="GO:0030027">
    <property type="term" value="C:lamellipodium"/>
    <property type="evidence" value="ECO:0007669"/>
    <property type="project" value="TreeGrafter"/>
</dbReference>
<dbReference type="InterPro" id="IPR029982">
    <property type="entry name" value="Kptn"/>
</dbReference>
<dbReference type="GO" id="GO:0015629">
    <property type="term" value="C:actin cytoskeleton"/>
    <property type="evidence" value="ECO:0007669"/>
    <property type="project" value="InterPro"/>
</dbReference>
<dbReference type="EMBL" id="UYJE01005749">
    <property type="protein sequence ID" value="VDI40019.1"/>
    <property type="molecule type" value="Genomic_DNA"/>
</dbReference>
<dbReference type="GO" id="GO:1904262">
    <property type="term" value="P:negative regulation of TORC1 signaling"/>
    <property type="evidence" value="ECO:0007669"/>
    <property type="project" value="TreeGrafter"/>
</dbReference>
<dbReference type="PANTHER" id="PTHR15435:SF2">
    <property type="entry name" value="KICSTOR COMPLEX PROTEIN KAPTIN"/>
    <property type="match status" value="1"/>
</dbReference>
<proteinExistence type="predicted"/>
<evidence type="ECO:0008006" key="4">
    <source>
        <dbReference type="Google" id="ProtNLM"/>
    </source>
</evidence>
<dbReference type="AlphaFoldDB" id="A0A8B6EW44"/>
<evidence type="ECO:0000256" key="1">
    <source>
        <dbReference type="SAM" id="MobiDB-lite"/>
    </source>
</evidence>
<feature type="compositionally biased region" description="Basic and acidic residues" evidence="1">
    <location>
        <begin position="409"/>
        <end position="435"/>
    </location>
</feature>
<protein>
    <recommendedName>
        <fullName evidence="4">Kaptin</fullName>
    </recommendedName>
</protein>